<dbReference type="Proteomes" id="UP000256900">
    <property type="component" value="Unassembled WGS sequence"/>
</dbReference>
<reference evidence="3 4" key="1">
    <citation type="submission" date="2018-08" db="EMBL/GenBank/DDBJ databases">
        <title>Genomic Encyclopedia of Type Strains, Phase IV (KMG-IV): sequencing the most valuable type-strain genomes for metagenomic binning, comparative biology and taxonomic classification.</title>
        <authorList>
            <person name="Goeker M."/>
        </authorList>
    </citation>
    <scope>NUCLEOTIDE SEQUENCE [LARGE SCALE GENOMIC DNA]</scope>
    <source>
        <strain evidence="3 4">BW863</strain>
    </source>
</reference>
<dbReference type="RefSeq" id="WP_115834742.1">
    <property type="nucleotide sequence ID" value="NZ_CP025086.1"/>
</dbReference>
<gene>
    <name evidence="3" type="ORF">DES32_0110</name>
</gene>
<dbReference type="OrthoDB" id="5297316at2"/>
<name>A0A3D9Z5T5_9HYPH</name>
<evidence type="ECO:0000256" key="1">
    <source>
        <dbReference type="ARBA" id="ARBA00008027"/>
    </source>
</evidence>
<comment type="similarity">
    <text evidence="1">Belongs to the NifZ family.</text>
</comment>
<sequence>MTPFEPRLPKHQWGQRVRAAVDLYNDGSFPSAEEGSLLVSTGAAGEIVQVGTHAESNTPVYLVEFGEKLVVGCLEEEIVPIG</sequence>
<evidence type="ECO:0000256" key="2">
    <source>
        <dbReference type="ARBA" id="ARBA00023231"/>
    </source>
</evidence>
<dbReference type="EMBL" id="QUMO01000001">
    <property type="protein sequence ID" value="REF88899.1"/>
    <property type="molecule type" value="Genomic_DNA"/>
</dbReference>
<proteinExistence type="inferred from homology"/>
<dbReference type="GO" id="GO:0009399">
    <property type="term" value="P:nitrogen fixation"/>
    <property type="evidence" value="ECO:0007669"/>
    <property type="project" value="InterPro"/>
</dbReference>
<accession>A0A3D9Z5T5</accession>
<keyword evidence="2" id="KW-0535">Nitrogen fixation</keyword>
<dbReference type="AlphaFoldDB" id="A0A3D9Z5T5"/>
<evidence type="ECO:0000313" key="4">
    <source>
        <dbReference type="Proteomes" id="UP000256900"/>
    </source>
</evidence>
<dbReference type="Pfam" id="PF04319">
    <property type="entry name" value="NifZ"/>
    <property type="match status" value="1"/>
</dbReference>
<evidence type="ECO:0000313" key="3">
    <source>
        <dbReference type="EMBL" id="REF88899.1"/>
    </source>
</evidence>
<protein>
    <submittedName>
        <fullName evidence="3">Nitrogen fixation protein NifZ</fullName>
    </submittedName>
</protein>
<organism evidence="3 4">
    <name type="scientific">Methylovirgula ligni</name>
    <dbReference type="NCBI Taxonomy" id="569860"/>
    <lineage>
        <taxon>Bacteria</taxon>
        <taxon>Pseudomonadati</taxon>
        <taxon>Pseudomonadota</taxon>
        <taxon>Alphaproteobacteria</taxon>
        <taxon>Hyphomicrobiales</taxon>
        <taxon>Beijerinckiaceae</taxon>
        <taxon>Methylovirgula</taxon>
    </lineage>
</organism>
<comment type="caution">
    <text evidence="3">The sequence shown here is derived from an EMBL/GenBank/DDBJ whole genome shotgun (WGS) entry which is preliminary data.</text>
</comment>
<dbReference type="InterPro" id="IPR007415">
    <property type="entry name" value="Nitrogenase_MoFe_mat_NifZ"/>
</dbReference>
<keyword evidence="4" id="KW-1185">Reference proteome</keyword>